<feature type="compositionally biased region" description="Basic residues" evidence="1">
    <location>
        <begin position="250"/>
        <end position="262"/>
    </location>
</feature>
<feature type="compositionally biased region" description="Polar residues" evidence="1">
    <location>
        <begin position="143"/>
        <end position="153"/>
    </location>
</feature>
<comment type="caution">
    <text evidence="2">The sequence shown here is derived from an EMBL/GenBank/DDBJ whole genome shotgun (WGS) entry which is preliminary data.</text>
</comment>
<sequence>MSTMRDDANTKTATDSLTSTLYAVQDNRENHRDEFGSNHGSAFVHTESANCSHDGDLAMADYAYDEQLEYALDDGNYIDDDLPYFRPVLGPDGEPLIDENGDPVLEPDDDADADDTTEYDDEFEDYEVRIPTSYPTGLDSERPSTAASPSSVAGTEAIPGPSSGLASLLANASSYWSSTSNLGFGDATKEKMRLRAMADFELSEVQGAPIETEFHAPDQDVANEINLADTTLQANDPHAVSQLPQGRVRGSSRGRGRGRGRRGIAWALRGTAHDPKLRKAAEAPRGRGRSRGRPRGQLTLDPGSEFKRFHMEAMTAFMDGHMERALAAALEAIHKNPEVGVAHWLVSESLRSLGREMDSIGALMSGAVVDHDAKLWIDAGDRTLRLDEAITSRLAATNQALYCYTNALNYTKNDPDLDYLARIGVRDCYLETNDVGRARVYSKSICELQPLDWDNLLIYAELCAHAQASGELMRAKDAYETAFTIANAQAVELADVPEIWSHVNIYLEILDKLGHTATAIGMLKRLARWVLGRKEEMFWEQHYETDVEYDVGNERRGFVGEFQQGKATVDKSKFGEGLPLEIRVKLGLFRVKMGVEQHDEALKHLNILYDLADDAADHYDAFYVVADCLRLYRRFEDALRFYHALKEAMDGMTEEFALGLAECYHATARIEQALEIYRGALISHPLSVQVRIKLGNLYKDLGRQEDARPLLHEVAMLGKKQYILEEEDEVPTLPKPRTLKRLAPRFDIGDRRSLINPRTKRPYTRKYTRRKNKAKVDVDEEGNVVQALEEDMPEVPAKPAQPAGPRENLPPAYPPWSDQTSAFEDLERLWAAVEAEAEEASAPEEWLMLAAKTVELLRAEGAFYLTSGGRFRGYGKRYRQQEEATDAALDMLNRTQNDDAAGQSKPTKKRFFMAPSEFQGVNFHLWHRLIARLCLVYAERGEQQQCYNVLTEVLLKANVFNEPAFRELNSSIALCCALKFNDSKYATDIVRDYAVRSEFRASVPFQLINGVSNLCYGVDNALCSGAMQKFLFRGLKSMEFNLMPQVLRDRQEYGQQLDALQKRLAKYGPESGPPDAGMLVIYGNAMAINMQRNAALPYYLRALAIQPNNAMLNLSIGVSYIHTAMKRQTENRQYGIQQGISFIQRYHELRTASGDVHHIQEAEYNMAKAWHMLGLAHLAIPGYERVLRMSRQMSFDAEKHVYEIKEDFGMEAAYALQQLFMIAGNEEAAMALGQEWLVM</sequence>
<reference evidence="2" key="1">
    <citation type="submission" date="2023-08" db="EMBL/GenBank/DDBJ databases">
        <title>Black Yeasts Isolated from many extreme environments.</title>
        <authorList>
            <person name="Coleine C."/>
            <person name="Stajich J.E."/>
            <person name="Selbmann L."/>
        </authorList>
    </citation>
    <scope>NUCLEOTIDE SEQUENCE</scope>
    <source>
        <strain evidence="2">CCFEE 5401</strain>
    </source>
</reference>
<dbReference type="AlphaFoldDB" id="A0AAN7TGY6"/>
<proteinExistence type="predicted"/>
<dbReference type="PANTHER" id="PTHR23082:SF0">
    <property type="entry name" value="GENERAL TRANSCRIPTION FACTOR 3C POLYPEPTIDE 3"/>
    <property type="match status" value="1"/>
</dbReference>
<dbReference type="EMBL" id="JAVRRL010000016">
    <property type="protein sequence ID" value="KAK5114703.1"/>
    <property type="molecule type" value="Genomic_DNA"/>
</dbReference>
<feature type="compositionally biased region" description="Basic and acidic residues" evidence="1">
    <location>
        <begin position="271"/>
        <end position="285"/>
    </location>
</feature>
<evidence type="ECO:0000313" key="3">
    <source>
        <dbReference type="Proteomes" id="UP001310890"/>
    </source>
</evidence>
<name>A0AAN7TGY6_9PEZI</name>
<feature type="compositionally biased region" description="Acidic residues" evidence="1">
    <location>
        <begin position="95"/>
        <end position="125"/>
    </location>
</feature>
<dbReference type="SUPFAM" id="SSF48452">
    <property type="entry name" value="TPR-like"/>
    <property type="match status" value="2"/>
</dbReference>
<dbReference type="GO" id="GO:0006383">
    <property type="term" value="P:transcription by RNA polymerase III"/>
    <property type="evidence" value="ECO:0007669"/>
    <property type="project" value="InterPro"/>
</dbReference>
<evidence type="ECO:0000256" key="1">
    <source>
        <dbReference type="SAM" id="MobiDB-lite"/>
    </source>
</evidence>
<protein>
    <recommendedName>
        <fullName evidence="4">TPR-like protein</fullName>
    </recommendedName>
</protein>
<dbReference type="PANTHER" id="PTHR23082">
    <property type="entry name" value="TRANSCRIPTION INITIATION FACTOR IIIC TFIIIC , POLYPEPTIDE 3-RELATED"/>
    <property type="match status" value="1"/>
</dbReference>
<feature type="region of interest" description="Disordered" evidence="1">
    <location>
        <begin position="238"/>
        <end position="302"/>
    </location>
</feature>
<dbReference type="GO" id="GO:0000127">
    <property type="term" value="C:transcription factor TFIIIC complex"/>
    <property type="evidence" value="ECO:0007669"/>
    <property type="project" value="TreeGrafter"/>
</dbReference>
<evidence type="ECO:0000313" key="2">
    <source>
        <dbReference type="EMBL" id="KAK5114703.1"/>
    </source>
</evidence>
<dbReference type="Proteomes" id="UP001310890">
    <property type="component" value="Unassembled WGS sequence"/>
</dbReference>
<dbReference type="InterPro" id="IPR039340">
    <property type="entry name" value="Tfc4/TFIIIC-102/Sfc4"/>
</dbReference>
<organism evidence="2 3">
    <name type="scientific">Meristemomyces frigidus</name>
    <dbReference type="NCBI Taxonomy" id="1508187"/>
    <lineage>
        <taxon>Eukaryota</taxon>
        <taxon>Fungi</taxon>
        <taxon>Dikarya</taxon>
        <taxon>Ascomycota</taxon>
        <taxon>Pezizomycotina</taxon>
        <taxon>Dothideomycetes</taxon>
        <taxon>Dothideomycetidae</taxon>
        <taxon>Mycosphaerellales</taxon>
        <taxon>Teratosphaeriaceae</taxon>
        <taxon>Meristemomyces</taxon>
    </lineage>
</organism>
<dbReference type="InterPro" id="IPR011990">
    <property type="entry name" value="TPR-like_helical_dom_sf"/>
</dbReference>
<evidence type="ECO:0008006" key="4">
    <source>
        <dbReference type="Google" id="ProtNLM"/>
    </source>
</evidence>
<accession>A0AAN7TGY6</accession>
<feature type="region of interest" description="Disordered" evidence="1">
    <location>
        <begin position="89"/>
        <end position="158"/>
    </location>
</feature>
<dbReference type="Gene3D" id="1.25.40.10">
    <property type="entry name" value="Tetratricopeptide repeat domain"/>
    <property type="match status" value="3"/>
</dbReference>
<gene>
    <name evidence="2" type="ORF">LTR62_002277</name>
</gene>